<keyword evidence="6" id="KW-0645">Protease</keyword>
<accession>A0ABY6B8M9</accession>
<keyword evidence="5 6" id="KW-0378">Hydrolase</keyword>
<dbReference type="GO" id="GO:0009003">
    <property type="term" value="F:signal peptidase activity"/>
    <property type="evidence" value="ECO:0007669"/>
    <property type="project" value="UniProtKB-EC"/>
</dbReference>
<name>A0ABY6B8M9_9GAMM</name>
<evidence type="ECO:0000256" key="3">
    <source>
        <dbReference type="ARBA" id="ARBA00013208"/>
    </source>
</evidence>
<dbReference type="PANTHER" id="PTHR43390">
    <property type="entry name" value="SIGNAL PEPTIDASE I"/>
    <property type="match status" value="1"/>
</dbReference>
<dbReference type="SUPFAM" id="SSF51306">
    <property type="entry name" value="LexA/Signal peptidase"/>
    <property type="match status" value="1"/>
</dbReference>
<evidence type="ECO:0000256" key="6">
    <source>
        <dbReference type="RuleBase" id="RU362042"/>
    </source>
</evidence>
<feature type="domain" description="Peptidase S26" evidence="7">
    <location>
        <begin position="14"/>
        <end position="195"/>
    </location>
</feature>
<dbReference type="RefSeq" id="WP_261692861.1">
    <property type="nucleotide sequence ID" value="NZ_CP104694.1"/>
</dbReference>
<comment type="similarity">
    <text evidence="2 6">Belongs to the peptidase S26 family.</text>
</comment>
<evidence type="ECO:0000313" key="9">
    <source>
        <dbReference type="Proteomes" id="UP001064632"/>
    </source>
</evidence>
<dbReference type="PROSITE" id="PS00761">
    <property type="entry name" value="SPASE_I_3"/>
    <property type="match status" value="1"/>
</dbReference>
<dbReference type="Gene3D" id="2.10.109.10">
    <property type="entry name" value="Umud Fragment, subunit A"/>
    <property type="match status" value="1"/>
</dbReference>
<evidence type="ECO:0000256" key="1">
    <source>
        <dbReference type="ARBA" id="ARBA00000677"/>
    </source>
</evidence>
<dbReference type="NCBIfam" id="TIGR02227">
    <property type="entry name" value="sigpep_I_bact"/>
    <property type="match status" value="1"/>
</dbReference>
<dbReference type="PROSITE" id="PS00760">
    <property type="entry name" value="SPASE_I_2"/>
    <property type="match status" value="1"/>
</dbReference>
<evidence type="ECO:0000313" key="8">
    <source>
        <dbReference type="EMBL" id="UXI65866.1"/>
    </source>
</evidence>
<evidence type="ECO:0000259" key="7">
    <source>
        <dbReference type="Pfam" id="PF10502"/>
    </source>
</evidence>
<dbReference type="InterPro" id="IPR036286">
    <property type="entry name" value="LexA/Signal_pep-like_sf"/>
</dbReference>
<keyword evidence="9" id="KW-1185">Reference proteome</keyword>
<gene>
    <name evidence="8" type="primary">lepB</name>
    <name evidence="8" type="ORF">N4264_13970</name>
</gene>
<dbReference type="InterPro" id="IPR000223">
    <property type="entry name" value="Pept_S26A_signal_pept_1"/>
</dbReference>
<reference evidence="8" key="1">
    <citation type="submission" date="2022-09" db="EMBL/GenBank/DDBJ databases">
        <title>Tahibacter sp. nov., isolated from a fresh water.</title>
        <authorList>
            <person name="Baek J.H."/>
            <person name="Lee J.K."/>
            <person name="Kim J.M."/>
            <person name="Jeon C.O."/>
        </authorList>
    </citation>
    <scope>NUCLEOTIDE SEQUENCE</scope>
    <source>
        <strain evidence="8">W38</strain>
    </source>
</reference>
<sequence>MRSRKLAETWRRNRSFVLFLLLMVVFRSSLADWNSVPTGSMLPTIVPGDRILVDKMAFDLNVPLTHWSLHRFGDPERGDIVTFDSAIAKTRLVKRVVGRPGDTIQLVDNRLFVNGQPAQYSDYSETPDGQYATETVAGVSHRIRLDRRSASRYANFGPVTLPSGHYFMMGDNRDNSADSRVIGPVPRDEIVGRTRRVAASFNPDNYYLPRKDRLLRTL</sequence>
<dbReference type="CDD" id="cd06530">
    <property type="entry name" value="S26_SPase_I"/>
    <property type="match status" value="1"/>
</dbReference>
<evidence type="ECO:0000256" key="2">
    <source>
        <dbReference type="ARBA" id="ARBA00009370"/>
    </source>
</evidence>
<comment type="catalytic activity">
    <reaction evidence="1 6">
        <text>Cleavage of hydrophobic, N-terminal signal or leader sequences from secreted and periplasmic proteins.</text>
        <dbReference type="EC" id="3.4.21.89"/>
    </reaction>
</comment>
<dbReference type="InterPro" id="IPR019533">
    <property type="entry name" value="Peptidase_S26"/>
</dbReference>
<dbReference type="EMBL" id="CP104694">
    <property type="protein sequence ID" value="UXI65866.1"/>
    <property type="molecule type" value="Genomic_DNA"/>
</dbReference>
<dbReference type="InterPro" id="IPR019757">
    <property type="entry name" value="Pept_S26A_signal_pept_1_Lys-AS"/>
</dbReference>
<dbReference type="Proteomes" id="UP001064632">
    <property type="component" value="Chromosome"/>
</dbReference>
<dbReference type="InterPro" id="IPR019758">
    <property type="entry name" value="Pept_S26A_signal_pept_1_CS"/>
</dbReference>
<comment type="subcellular location">
    <subcellularLocation>
        <location evidence="6">Membrane</location>
        <topology evidence="6">Multi-pass membrane protein</topology>
    </subcellularLocation>
</comment>
<organism evidence="8 9">
    <name type="scientific">Tahibacter amnicola</name>
    <dbReference type="NCBI Taxonomy" id="2976241"/>
    <lineage>
        <taxon>Bacteria</taxon>
        <taxon>Pseudomonadati</taxon>
        <taxon>Pseudomonadota</taxon>
        <taxon>Gammaproteobacteria</taxon>
        <taxon>Lysobacterales</taxon>
        <taxon>Rhodanobacteraceae</taxon>
        <taxon>Tahibacter</taxon>
    </lineage>
</organism>
<dbReference type="PANTHER" id="PTHR43390:SF1">
    <property type="entry name" value="CHLOROPLAST PROCESSING PEPTIDASE"/>
    <property type="match status" value="1"/>
</dbReference>
<protein>
    <recommendedName>
        <fullName evidence="4 6">Signal peptidase I</fullName>
        <ecNumber evidence="3 6">3.4.21.89</ecNumber>
    </recommendedName>
</protein>
<evidence type="ECO:0000256" key="5">
    <source>
        <dbReference type="ARBA" id="ARBA00022801"/>
    </source>
</evidence>
<dbReference type="PRINTS" id="PR00727">
    <property type="entry name" value="LEADERPTASE"/>
</dbReference>
<proteinExistence type="inferred from homology"/>
<dbReference type="EC" id="3.4.21.89" evidence="3 6"/>
<evidence type="ECO:0000256" key="4">
    <source>
        <dbReference type="ARBA" id="ARBA00019232"/>
    </source>
</evidence>
<dbReference type="Pfam" id="PF10502">
    <property type="entry name" value="Peptidase_S26"/>
    <property type="match status" value="1"/>
</dbReference>